<dbReference type="InterPro" id="IPR013217">
    <property type="entry name" value="Methyltransf_12"/>
</dbReference>
<dbReference type="STRING" id="398578.Daci_0899"/>
<dbReference type="EMBL" id="CP000884">
    <property type="protein sequence ID" value="ABX33545.1"/>
    <property type="molecule type" value="Genomic_DNA"/>
</dbReference>
<dbReference type="GO" id="GO:0008168">
    <property type="term" value="F:methyltransferase activity"/>
    <property type="evidence" value="ECO:0007669"/>
    <property type="project" value="UniProtKB-KW"/>
</dbReference>
<accession>A9BQD5</accession>
<dbReference type="KEGG" id="dac:Daci_0899"/>
<dbReference type="Pfam" id="PF08242">
    <property type="entry name" value="Methyltransf_12"/>
    <property type="match status" value="1"/>
</dbReference>
<dbReference type="SUPFAM" id="SSF53335">
    <property type="entry name" value="S-adenosyl-L-methionine-dependent methyltransferases"/>
    <property type="match status" value="1"/>
</dbReference>
<organism evidence="2 3">
    <name type="scientific">Delftia acidovorans (strain DSM 14801 / SPH-1)</name>
    <dbReference type="NCBI Taxonomy" id="398578"/>
    <lineage>
        <taxon>Bacteria</taxon>
        <taxon>Pseudomonadati</taxon>
        <taxon>Pseudomonadota</taxon>
        <taxon>Betaproteobacteria</taxon>
        <taxon>Burkholderiales</taxon>
        <taxon>Comamonadaceae</taxon>
        <taxon>Delftia</taxon>
    </lineage>
</organism>
<dbReference type="AlphaFoldDB" id="A9BQD5"/>
<keyword evidence="2" id="KW-0489">Methyltransferase</keyword>
<reference evidence="3" key="2">
    <citation type="submission" date="2007-11" db="EMBL/GenBank/DDBJ databases">
        <title>Complete sequence of Delftia acidovorans DSM 14801 / SPH-1.</title>
        <authorList>
            <person name="Copeland A."/>
            <person name="Lucas S."/>
            <person name="Lapidus A."/>
            <person name="Barry K."/>
            <person name="Glavina del Rio T."/>
            <person name="Dalin E."/>
            <person name="Tice H."/>
            <person name="Pitluck S."/>
            <person name="Lowry S."/>
            <person name="Clum A."/>
            <person name="Schmutz J."/>
            <person name="Larimer F."/>
            <person name="Land M."/>
            <person name="Hauser L."/>
            <person name="Kyrpides N."/>
            <person name="Kim E."/>
            <person name="Schleheck D."/>
            <person name="Richardson P."/>
        </authorList>
    </citation>
    <scope>NUCLEOTIDE SEQUENCE [LARGE SCALE GENOMIC DNA]</scope>
    <source>
        <strain evidence="3">DSM 14801 / SPH-1</strain>
    </source>
</reference>
<dbReference type="Gene3D" id="3.40.50.150">
    <property type="entry name" value="Vaccinia Virus protein VP39"/>
    <property type="match status" value="1"/>
</dbReference>
<keyword evidence="2" id="KW-0808">Transferase</keyword>
<dbReference type="GO" id="GO:0032259">
    <property type="term" value="P:methylation"/>
    <property type="evidence" value="ECO:0007669"/>
    <property type="project" value="UniProtKB-KW"/>
</dbReference>
<keyword evidence="3" id="KW-1185">Reference proteome</keyword>
<protein>
    <submittedName>
        <fullName evidence="2">Methyltransferase type 12</fullName>
    </submittedName>
</protein>
<sequence length="215" mass="24475">MRPPGAHPQGECVQSASDQWFDEAYYQRYYFDKKTSVVDTEHVNRLGAFVCSYLSYVRVPVRRVLDVGCGIGLWREAVQRHFPGASYHGVEFSEYLCGRFGWERGSVVDYAAHDPAEPFDLVICQGVLPYLSPPDLKRALANLGRLSRGGLYVEAVAREDYERGVIDEDLTDPRLFRHRADLYRRGLAEHFKELGGGVWLSRRAELPLFELESVG</sequence>
<evidence type="ECO:0000259" key="1">
    <source>
        <dbReference type="Pfam" id="PF08242"/>
    </source>
</evidence>
<dbReference type="Proteomes" id="UP000000784">
    <property type="component" value="Chromosome"/>
</dbReference>
<evidence type="ECO:0000313" key="2">
    <source>
        <dbReference type="EMBL" id="ABX33545.1"/>
    </source>
</evidence>
<gene>
    <name evidence="2" type="ordered locus">Daci_0899</name>
</gene>
<proteinExistence type="predicted"/>
<name>A9BQD5_DELAS</name>
<reference evidence="2 3" key="1">
    <citation type="journal article" date="2004" name="Appl. Environ. Microbiol.">
        <title>Mineralization of individual congeners of linear alkylbenzenesulfonate by defined pairs of heterotrophic bacteria.</title>
        <authorList>
            <person name="Schleheck D."/>
            <person name="Knepper T.P."/>
            <person name="Fischer K."/>
            <person name="Cook A.M."/>
        </authorList>
    </citation>
    <scope>NUCLEOTIDE SEQUENCE [LARGE SCALE GENOMIC DNA]</scope>
    <source>
        <strain evidence="3">DSM 14801 / SPH-1</strain>
    </source>
</reference>
<dbReference type="eggNOG" id="COG4976">
    <property type="taxonomic scope" value="Bacteria"/>
</dbReference>
<dbReference type="InterPro" id="IPR029063">
    <property type="entry name" value="SAM-dependent_MTases_sf"/>
</dbReference>
<dbReference type="CDD" id="cd02440">
    <property type="entry name" value="AdoMet_MTases"/>
    <property type="match status" value="1"/>
</dbReference>
<feature type="domain" description="Methyltransferase type 12" evidence="1">
    <location>
        <begin position="65"/>
        <end position="146"/>
    </location>
</feature>
<dbReference type="HOGENOM" id="CLU_1232927_0_0_4"/>
<evidence type="ECO:0000313" key="3">
    <source>
        <dbReference type="Proteomes" id="UP000000784"/>
    </source>
</evidence>